<evidence type="ECO:0000256" key="3">
    <source>
        <dbReference type="ARBA" id="ARBA00022692"/>
    </source>
</evidence>
<gene>
    <name evidence="6" type="ORF">ZEAMMB73_Zm00001d049001</name>
</gene>
<evidence type="ECO:0000256" key="4">
    <source>
        <dbReference type="ARBA" id="ARBA00022989"/>
    </source>
</evidence>
<sequence length="199" mass="21632">MIPRRALFPLACHNRSNAPPPTRTLASIPAAEAERECGAQDARVSHDDTAALVEEPTSLAELPRWRLRSMWELTSALNFLHVFRPLLNIAVGVDKWNNGTSFGIAGGLLFSMGLLGYIFSRSTISLVLGIAPGLATLLLGTLSLKFLRSGRSSFLLILAQAALQSVVSTPMCYLREEIPQVSICSFVFVIHCPSIQKAN</sequence>
<evidence type="ECO:0000313" key="6">
    <source>
        <dbReference type="EMBL" id="AQK49349.1"/>
    </source>
</evidence>
<accession>A0A1D6PRK5</accession>
<reference evidence="6" key="1">
    <citation type="submission" date="2015-12" db="EMBL/GenBank/DDBJ databases">
        <title>Update maize B73 reference genome by single molecule sequencing technologies.</title>
        <authorList>
            <consortium name="Maize Genome Sequencing Project"/>
            <person name="Ware D."/>
        </authorList>
    </citation>
    <scope>NUCLEOTIDE SEQUENCE</scope>
    <source>
        <tissue evidence="6">Seedling</tissue>
    </source>
</reference>
<protein>
    <submittedName>
        <fullName evidence="6">Protein FATTY ACID EXPORT 1 chloroplastic</fullName>
    </submittedName>
</protein>
<dbReference type="InParanoid" id="A0A1D6PRK5"/>
<keyword evidence="4" id="KW-1133">Transmembrane helix</keyword>
<comment type="subcellular location">
    <subcellularLocation>
        <location evidence="1">Membrane</location>
    </subcellularLocation>
</comment>
<comment type="similarity">
    <text evidence="2">Belongs to the TMEM14 family.</text>
</comment>
<organism evidence="6">
    <name type="scientific">Zea mays</name>
    <name type="common">Maize</name>
    <dbReference type="NCBI Taxonomy" id="4577"/>
    <lineage>
        <taxon>Eukaryota</taxon>
        <taxon>Viridiplantae</taxon>
        <taxon>Streptophyta</taxon>
        <taxon>Embryophyta</taxon>
        <taxon>Tracheophyta</taxon>
        <taxon>Spermatophyta</taxon>
        <taxon>Magnoliopsida</taxon>
        <taxon>Liliopsida</taxon>
        <taxon>Poales</taxon>
        <taxon>Poaceae</taxon>
        <taxon>PACMAD clade</taxon>
        <taxon>Panicoideae</taxon>
        <taxon>Andropogonodae</taxon>
        <taxon>Andropogoneae</taxon>
        <taxon>Tripsacinae</taxon>
        <taxon>Zea</taxon>
    </lineage>
</organism>
<evidence type="ECO:0000256" key="5">
    <source>
        <dbReference type="ARBA" id="ARBA00023136"/>
    </source>
</evidence>
<dbReference type="STRING" id="4577.A0A1D6PRK5"/>
<evidence type="ECO:0000256" key="1">
    <source>
        <dbReference type="ARBA" id="ARBA00004370"/>
    </source>
</evidence>
<name>A0A1D6PRK5_MAIZE</name>
<dbReference type="InterPro" id="IPR044890">
    <property type="entry name" value="TMEM14_sf"/>
</dbReference>
<dbReference type="InterPro" id="IPR005349">
    <property type="entry name" value="TMEM14"/>
</dbReference>
<dbReference type="ExpressionAtlas" id="A0A1D6PRK5">
    <property type="expression patterns" value="baseline and differential"/>
</dbReference>
<evidence type="ECO:0000256" key="2">
    <source>
        <dbReference type="ARBA" id="ARBA00007590"/>
    </source>
</evidence>
<dbReference type="GO" id="GO:0016020">
    <property type="term" value="C:membrane"/>
    <property type="evidence" value="ECO:0007669"/>
    <property type="project" value="UniProtKB-SubCell"/>
</dbReference>
<keyword evidence="3" id="KW-0812">Transmembrane</keyword>
<keyword evidence="5" id="KW-0472">Membrane</keyword>
<dbReference type="AlphaFoldDB" id="A0A1D6PRK5"/>
<dbReference type="EMBL" id="CM000780">
    <property type="protein sequence ID" value="AQK49349.1"/>
    <property type="molecule type" value="Genomic_DNA"/>
</dbReference>
<dbReference type="Gene3D" id="1.10.10.1740">
    <property type="entry name" value="Transmembrane protein 14-like"/>
    <property type="match status" value="1"/>
</dbReference>
<proteinExistence type="inferred from homology"/>
<dbReference type="Pfam" id="PF03647">
    <property type="entry name" value="Tmemb_14"/>
    <property type="match status" value="1"/>
</dbReference>